<proteinExistence type="predicted"/>
<dbReference type="AlphaFoldDB" id="A0A5B0KMM1"/>
<protein>
    <recommendedName>
        <fullName evidence="3">DUF2971 domain-containing protein</fullName>
    </recommendedName>
</protein>
<dbReference type="InterPro" id="IPR021352">
    <property type="entry name" value="DUF2971"/>
</dbReference>
<name>A0A5B0KMM1_9PROT</name>
<sequence>MSGRIFYKFREDSMYSEKIIVEKKIWLSTADKLNDPLECKTGRIPEKWKNDKILELEKGQIAGMLGVPLGGAPETLFSLDPARTKKWIKRLRKLPHDRQVKEMRSLYKDHGIEISDPKNIFIKLQKQLSEVGIFSMTVKIDNQPMWSHYANNHTGLAFGFRSSDGSKLSNETHNIPVVYSDEKPTFGDGFLQRINFYKGVGGRMYSEADFSFNDPVVRSAISTKPLAWKYEEEWRYVEERAGLFEYPGEMASVIFGLKMSKDRKNYYKRILKDNGIKVDMFEAAIGEEGNFYIRDC</sequence>
<comment type="caution">
    <text evidence="1">The sequence shown here is derived from an EMBL/GenBank/DDBJ whole genome shotgun (WGS) entry which is preliminary data.</text>
</comment>
<reference evidence="1 2" key="1">
    <citation type="submission" date="2019-07" db="EMBL/GenBank/DDBJ databases">
        <title>Genome sequencing of the stress-tolerant strain Azospirillum brasilense Az19.</title>
        <authorList>
            <person name="Maroniche G.A."/>
            <person name="Garcia J.E."/>
            <person name="Pagnussat L."/>
            <person name="Amenta M."/>
            <person name="Creus C.M."/>
        </authorList>
    </citation>
    <scope>NUCLEOTIDE SEQUENCE [LARGE SCALE GENOMIC DNA]</scope>
    <source>
        <strain evidence="1 2">Az19</strain>
    </source>
</reference>
<accession>A0A5B0KMM1</accession>
<gene>
    <name evidence="1" type="ORF">FH063_003114</name>
</gene>
<dbReference type="Proteomes" id="UP000325333">
    <property type="component" value="Unassembled WGS sequence"/>
</dbReference>
<evidence type="ECO:0000313" key="2">
    <source>
        <dbReference type="Proteomes" id="UP000325333"/>
    </source>
</evidence>
<evidence type="ECO:0000313" key="1">
    <source>
        <dbReference type="EMBL" id="KAA1053195.1"/>
    </source>
</evidence>
<evidence type="ECO:0008006" key="3">
    <source>
        <dbReference type="Google" id="ProtNLM"/>
    </source>
</evidence>
<dbReference type="Pfam" id="PF11185">
    <property type="entry name" value="DUF2971"/>
    <property type="match status" value="1"/>
</dbReference>
<organism evidence="1 2">
    <name type="scientific">Azospirillum argentinense</name>
    <dbReference type="NCBI Taxonomy" id="2970906"/>
    <lineage>
        <taxon>Bacteria</taxon>
        <taxon>Pseudomonadati</taxon>
        <taxon>Pseudomonadota</taxon>
        <taxon>Alphaproteobacteria</taxon>
        <taxon>Rhodospirillales</taxon>
        <taxon>Azospirillaceae</taxon>
        <taxon>Azospirillum</taxon>
    </lineage>
</organism>
<dbReference type="RefSeq" id="WP_149651354.1">
    <property type="nucleotide sequence ID" value="NZ_VEWN01000017.1"/>
</dbReference>
<dbReference type="EMBL" id="VEWN01000017">
    <property type="protein sequence ID" value="KAA1053195.1"/>
    <property type="molecule type" value="Genomic_DNA"/>
</dbReference>